<comment type="caution">
    <text evidence="8">The sequence shown here is derived from an EMBL/GenBank/DDBJ whole genome shotgun (WGS) entry which is preliminary data.</text>
</comment>
<protein>
    <submittedName>
        <fullName evidence="8">RNA polymerase sigma factor</fullName>
    </submittedName>
</protein>
<gene>
    <name evidence="8" type="ORF">H7313_06095</name>
</gene>
<dbReference type="CDD" id="cd06171">
    <property type="entry name" value="Sigma70_r4"/>
    <property type="match status" value="1"/>
</dbReference>
<dbReference type="InterPro" id="IPR039425">
    <property type="entry name" value="RNA_pol_sigma-70-like"/>
</dbReference>
<dbReference type="AlphaFoldDB" id="A0A842JI26"/>
<evidence type="ECO:0000259" key="6">
    <source>
        <dbReference type="Pfam" id="PF04542"/>
    </source>
</evidence>
<organism evidence="8 9">
    <name type="scientific">Gordonibacter massiliensis</name>
    <name type="common">ex Traore et al. 2017</name>
    <dbReference type="NCBI Taxonomy" id="1841863"/>
    <lineage>
        <taxon>Bacteria</taxon>
        <taxon>Bacillati</taxon>
        <taxon>Actinomycetota</taxon>
        <taxon>Coriobacteriia</taxon>
        <taxon>Eggerthellales</taxon>
        <taxon>Eggerthellaceae</taxon>
        <taxon>Gordonibacter</taxon>
    </lineage>
</organism>
<evidence type="ECO:0000256" key="2">
    <source>
        <dbReference type="ARBA" id="ARBA00023015"/>
    </source>
</evidence>
<dbReference type="Pfam" id="PF08281">
    <property type="entry name" value="Sigma70_r4_2"/>
    <property type="match status" value="1"/>
</dbReference>
<evidence type="ECO:0000256" key="4">
    <source>
        <dbReference type="ARBA" id="ARBA00023125"/>
    </source>
</evidence>
<dbReference type="SUPFAM" id="SSF88946">
    <property type="entry name" value="Sigma2 domain of RNA polymerase sigma factors"/>
    <property type="match status" value="1"/>
</dbReference>
<dbReference type="GO" id="GO:0006352">
    <property type="term" value="P:DNA-templated transcription initiation"/>
    <property type="evidence" value="ECO:0007669"/>
    <property type="project" value="InterPro"/>
</dbReference>
<dbReference type="RefSeq" id="WP_185904832.1">
    <property type="nucleotide sequence ID" value="NZ_JACMSE010000003.1"/>
</dbReference>
<evidence type="ECO:0000256" key="1">
    <source>
        <dbReference type="ARBA" id="ARBA00010641"/>
    </source>
</evidence>
<evidence type="ECO:0000313" key="9">
    <source>
        <dbReference type="Proteomes" id="UP000587396"/>
    </source>
</evidence>
<dbReference type="SUPFAM" id="SSF88659">
    <property type="entry name" value="Sigma3 and sigma4 domains of RNA polymerase sigma factors"/>
    <property type="match status" value="1"/>
</dbReference>
<evidence type="ECO:0000313" key="8">
    <source>
        <dbReference type="EMBL" id="MBC2888919.1"/>
    </source>
</evidence>
<dbReference type="Gene3D" id="1.10.10.10">
    <property type="entry name" value="Winged helix-like DNA-binding domain superfamily/Winged helix DNA-binding domain"/>
    <property type="match status" value="1"/>
</dbReference>
<dbReference type="NCBIfam" id="TIGR02937">
    <property type="entry name" value="sigma70-ECF"/>
    <property type="match status" value="1"/>
</dbReference>
<evidence type="ECO:0000256" key="5">
    <source>
        <dbReference type="ARBA" id="ARBA00023163"/>
    </source>
</evidence>
<dbReference type="Gene3D" id="1.10.1740.10">
    <property type="match status" value="1"/>
</dbReference>
<keyword evidence="5" id="KW-0804">Transcription</keyword>
<dbReference type="PANTHER" id="PTHR43133:SF8">
    <property type="entry name" value="RNA POLYMERASE SIGMA FACTOR HI_1459-RELATED"/>
    <property type="match status" value="1"/>
</dbReference>
<reference evidence="8 9" key="1">
    <citation type="submission" date="2020-08" db="EMBL/GenBank/DDBJ databases">
        <authorList>
            <person name="Liu C."/>
            <person name="Sun Q."/>
        </authorList>
    </citation>
    <scope>NUCLEOTIDE SEQUENCE [LARGE SCALE GENOMIC DNA]</scope>
    <source>
        <strain evidence="8 9">N22</strain>
    </source>
</reference>
<keyword evidence="9" id="KW-1185">Reference proteome</keyword>
<dbReference type="InterPro" id="IPR007627">
    <property type="entry name" value="RNA_pol_sigma70_r2"/>
</dbReference>
<dbReference type="InterPro" id="IPR013249">
    <property type="entry name" value="RNA_pol_sigma70_r4_t2"/>
</dbReference>
<feature type="domain" description="RNA polymerase sigma factor 70 region 4 type 2" evidence="7">
    <location>
        <begin position="104"/>
        <end position="156"/>
    </location>
</feature>
<dbReference type="GO" id="GO:0003677">
    <property type="term" value="F:DNA binding"/>
    <property type="evidence" value="ECO:0007669"/>
    <property type="project" value="UniProtKB-KW"/>
</dbReference>
<dbReference type="Pfam" id="PF04542">
    <property type="entry name" value="Sigma70_r2"/>
    <property type="match status" value="1"/>
</dbReference>
<keyword evidence="3" id="KW-0731">Sigma factor</keyword>
<sequence length="167" mass="18780">MDDDAAERRCAAVDEAMNAWGDAVYRLAYARLRNRADAEDVMQTVFLRLLRRDEPFDDAGHEKAWLLRVAVNCCNDLHRSAWSRHRAAGEGVPEPIADDDGALRDIWEAVGSLPEPQRDAVHLRCGEGYEVDEIAEILGVKPATVRVRLHRARKALRTMLGGTRGHR</sequence>
<feature type="domain" description="RNA polymerase sigma-70 region 2" evidence="6">
    <location>
        <begin position="19"/>
        <end position="83"/>
    </location>
</feature>
<name>A0A842JI26_9ACTN</name>
<dbReference type="InterPro" id="IPR014284">
    <property type="entry name" value="RNA_pol_sigma-70_dom"/>
</dbReference>
<proteinExistence type="inferred from homology"/>
<accession>A0A842JI26</accession>
<evidence type="ECO:0000256" key="3">
    <source>
        <dbReference type="ARBA" id="ARBA00023082"/>
    </source>
</evidence>
<dbReference type="Proteomes" id="UP000587396">
    <property type="component" value="Unassembled WGS sequence"/>
</dbReference>
<dbReference type="EMBL" id="JACMSE010000003">
    <property type="protein sequence ID" value="MBC2888919.1"/>
    <property type="molecule type" value="Genomic_DNA"/>
</dbReference>
<dbReference type="InterPro" id="IPR013324">
    <property type="entry name" value="RNA_pol_sigma_r3/r4-like"/>
</dbReference>
<keyword evidence="4" id="KW-0238">DNA-binding</keyword>
<comment type="similarity">
    <text evidence="1">Belongs to the sigma-70 factor family. ECF subfamily.</text>
</comment>
<dbReference type="PANTHER" id="PTHR43133">
    <property type="entry name" value="RNA POLYMERASE ECF-TYPE SIGMA FACTO"/>
    <property type="match status" value="1"/>
</dbReference>
<keyword evidence="2" id="KW-0805">Transcription regulation</keyword>
<evidence type="ECO:0000259" key="7">
    <source>
        <dbReference type="Pfam" id="PF08281"/>
    </source>
</evidence>
<dbReference type="InterPro" id="IPR036388">
    <property type="entry name" value="WH-like_DNA-bd_sf"/>
</dbReference>
<dbReference type="GO" id="GO:0016987">
    <property type="term" value="F:sigma factor activity"/>
    <property type="evidence" value="ECO:0007669"/>
    <property type="project" value="UniProtKB-KW"/>
</dbReference>
<dbReference type="InterPro" id="IPR013325">
    <property type="entry name" value="RNA_pol_sigma_r2"/>
</dbReference>